<dbReference type="Proteomes" id="UP000663525">
    <property type="component" value="Chromosome"/>
</dbReference>
<dbReference type="EMBL" id="CP064787">
    <property type="protein sequence ID" value="QSG04906.1"/>
    <property type="molecule type" value="Genomic_DNA"/>
</dbReference>
<reference evidence="2" key="1">
    <citation type="submission" date="2020-11" db="EMBL/GenBank/DDBJ databases">
        <title>Carbohydrate-dependent, anaerobic sulfur respiration: A novel catabolism in halophilic archaea.</title>
        <authorList>
            <person name="Sorokin D.Y."/>
            <person name="Messina E."/>
            <person name="Smedile F."/>
            <person name="La Cono V."/>
            <person name="Hallsworth J.E."/>
            <person name="Yakimov M.M."/>
        </authorList>
    </citation>
    <scope>NUCLEOTIDE SEQUENCE</scope>
    <source>
        <strain evidence="2">HSR12-1</strain>
    </source>
</reference>
<sequence length="42" mass="4398">MTWTVGASIAGSSNDNRNDQARPSRTANGTVLARAVPTIDPQ</sequence>
<protein>
    <submittedName>
        <fullName evidence="2">Uncharacterized protein</fullName>
    </submittedName>
</protein>
<evidence type="ECO:0000256" key="1">
    <source>
        <dbReference type="SAM" id="MobiDB-lite"/>
    </source>
</evidence>
<feature type="region of interest" description="Disordered" evidence="1">
    <location>
        <begin position="1"/>
        <end position="42"/>
    </location>
</feature>
<proteinExistence type="predicted"/>
<name>A0A897N3M3_9EURY</name>
<gene>
    <name evidence="2" type="ORF">HSR121_0551</name>
</gene>
<dbReference type="AlphaFoldDB" id="A0A897N3M3"/>
<feature type="compositionally biased region" description="Polar residues" evidence="1">
    <location>
        <begin position="1"/>
        <end position="15"/>
    </location>
</feature>
<evidence type="ECO:0000313" key="2">
    <source>
        <dbReference type="EMBL" id="QSG04906.1"/>
    </source>
</evidence>
<accession>A0A897N3M3</accession>
<evidence type="ECO:0000313" key="3">
    <source>
        <dbReference type="Proteomes" id="UP000663525"/>
    </source>
</evidence>
<organism evidence="2 3">
    <name type="scientific">Halapricum desulfuricans</name>
    <dbReference type="NCBI Taxonomy" id="2841257"/>
    <lineage>
        <taxon>Archaea</taxon>
        <taxon>Methanobacteriati</taxon>
        <taxon>Methanobacteriota</taxon>
        <taxon>Stenosarchaea group</taxon>
        <taxon>Halobacteria</taxon>
        <taxon>Halobacteriales</taxon>
        <taxon>Haloarculaceae</taxon>
        <taxon>Halapricum</taxon>
    </lineage>
</organism>